<dbReference type="InterPro" id="IPR003750">
    <property type="entry name" value="Put_MeTrfase-C9orf114-like"/>
</dbReference>
<dbReference type="SUPFAM" id="SSF50249">
    <property type="entry name" value="Nucleic acid-binding proteins"/>
    <property type="match status" value="1"/>
</dbReference>
<dbReference type="InterPro" id="IPR029028">
    <property type="entry name" value="Alpha/beta_knot_MTases"/>
</dbReference>
<comment type="similarity">
    <text evidence="1">Belongs to the class IV-like SAM-binding methyltransferase superfamily.</text>
</comment>
<dbReference type="InterPro" id="IPR029026">
    <property type="entry name" value="tRNA_m1G_MTases_N"/>
</dbReference>
<evidence type="ECO:0000256" key="2">
    <source>
        <dbReference type="SAM" id="MobiDB-lite"/>
    </source>
</evidence>
<evidence type="ECO:0008006" key="5">
    <source>
        <dbReference type="Google" id="ProtNLM"/>
    </source>
</evidence>
<organism evidence="3 4">
    <name type="scientific">Verticillium longisporum</name>
    <name type="common">Verticillium dahliae var. longisporum</name>
    <dbReference type="NCBI Taxonomy" id="100787"/>
    <lineage>
        <taxon>Eukaryota</taxon>
        <taxon>Fungi</taxon>
        <taxon>Dikarya</taxon>
        <taxon>Ascomycota</taxon>
        <taxon>Pezizomycotina</taxon>
        <taxon>Sordariomycetes</taxon>
        <taxon>Hypocreomycetidae</taxon>
        <taxon>Glomerellales</taxon>
        <taxon>Plectosphaerellaceae</taxon>
        <taxon>Verticillium</taxon>
    </lineage>
</organism>
<dbReference type="SUPFAM" id="SSF75217">
    <property type="entry name" value="alpha/beta knot"/>
    <property type="match status" value="1"/>
</dbReference>
<name>A0A0G4NME9_VERLO</name>
<dbReference type="Gene3D" id="3.40.1280.10">
    <property type="match status" value="2"/>
</dbReference>
<dbReference type="PANTHER" id="PTHR12150:SF13">
    <property type="entry name" value="METHYLTRANSFERASE C9ORF114-RELATED"/>
    <property type="match status" value="1"/>
</dbReference>
<evidence type="ECO:0000256" key="1">
    <source>
        <dbReference type="ARBA" id="ARBA00009841"/>
    </source>
</evidence>
<dbReference type="CDD" id="cd18086">
    <property type="entry name" value="HsC9orf114-like"/>
    <property type="match status" value="1"/>
</dbReference>
<feature type="compositionally biased region" description="Basic and acidic residues" evidence="2">
    <location>
        <begin position="100"/>
        <end position="111"/>
    </location>
</feature>
<dbReference type="AlphaFoldDB" id="A0A0G4NME9"/>
<sequence length="374" mass="41115">MDQNPASGTPKRKLGHDDEAPPNRDPPRAAARFHPIEGGRDWTISVAIPGSIVADYKTLDQRMTAPGRIARALAIFNVDEVVVYNDLPPLTNEGYQEQPLPHKKDRRDNRSHGSHNSRSSHKNDSESSITADVDPCHFLTHVLSYLEAPPFMRKALFPIHPNLRLAGLLPGLDMPHHPNPIDIALPYREGVTLEAMAPNAKGTLVDIGNRAPVHLKDEVPPKTRVTVHLPEGDNGPAEAVHPAAPCEEGGYYWGYTVRRAASLSAVFEESPHEGGYDLSIGTSERGDSVNRAFPDLKKTAKFKHLLIVFGGPKGIEHAAYNDSQLYEMGIGGQGTRQLFDHWVNVLPGQGSRTMRTDEAVYVAMAGLRRVWDLS</sequence>
<proteinExistence type="inferred from homology"/>
<dbReference type="PANTHER" id="PTHR12150">
    <property type="entry name" value="CLASS IV SAM-BINDING METHYLTRANSFERASE-RELATED"/>
    <property type="match status" value="1"/>
</dbReference>
<feature type="region of interest" description="Disordered" evidence="2">
    <location>
        <begin position="1"/>
        <end position="36"/>
    </location>
</feature>
<protein>
    <recommendedName>
        <fullName evidence="5">Deoxyribose-phosphate aldolase</fullName>
    </recommendedName>
</protein>
<dbReference type="Pfam" id="PF02598">
    <property type="entry name" value="Methyltrn_RNA_3"/>
    <property type="match status" value="1"/>
</dbReference>
<evidence type="ECO:0000313" key="4">
    <source>
        <dbReference type="Proteomes" id="UP000045706"/>
    </source>
</evidence>
<gene>
    <name evidence="3" type="ORF">BN1723_007593</name>
</gene>
<evidence type="ECO:0000313" key="3">
    <source>
        <dbReference type="EMBL" id="CRK47536.1"/>
    </source>
</evidence>
<dbReference type="Proteomes" id="UP000045706">
    <property type="component" value="Unassembled WGS sequence"/>
</dbReference>
<dbReference type="InterPro" id="IPR012340">
    <property type="entry name" value="NA-bd_OB-fold"/>
</dbReference>
<feature type="compositionally biased region" description="Basic and acidic residues" evidence="2">
    <location>
        <begin position="15"/>
        <end position="27"/>
    </location>
</feature>
<accession>A0A0G4NME9</accession>
<dbReference type="EMBL" id="CVQI01036717">
    <property type="protein sequence ID" value="CRK47536.1"/>
    <property type="molecule type" value="Genomic_DNA"/>
</dbReference>
<reference evidence="4" key="1">
    <citation type="submission" date="2015-05" db="EMBL/GenBank/DDBJ databases">
        <authorList>
            <person name="Fogelqvist Johan"/>
        </authorList>
    </citation>
    <scope>NUCLEOTIDE SEQUENCE [LARGE SCALE GENOMIC DNA]</scope>
</reference>
<feature type="region of interest" description="Disordered" evidence="2">
    <location>
        <begin position="90"/>
        <end position="129"/>
    </location>
</feature>